<dbReference type="PANTHER" id="PTHR40465:SF1">
    <property type="entry name" value="DUF6534 DOMAIN-CONTAINING PROTEIN"/>
    <property type="match status" value="1"/>
</dbReference>
<comment type="caution">
    <text evidence="4">The sequence shown here is derived from an EMBL/GenBank/DDBJ whole genome shotgun (WGS) entry which is preliminary data.</text>
</comment>
<evidence type="ECO:0000256" key="2">
    <source>
        <dbReference type="SAM" id="Phobius"/>
    </source>
</evidence>
<evidence type="ECO:0000259" key="3">
    <source>
        <dbReference type="Pfam" id="PF20152"/>
    </source>
</evidence>
<organism evidence="4 5">
    <name type="scientific">Hohenbuehelia grisea</name>
    <dbReference type="NCBI Taxonomy" id="104357"/>
    <lineage>
        <taxon>Eukaryota</taxon>
        <taxon>Fungi</taxon>
        <taxon>Dikarya</taxon>
        <taxon>Basidiomycota</taxon>
        <taxon>Agaricomycotina</taxon>
        <taxon>Agaricomycetes</taxon>
        <taxon>Agaricomycetidae</taxon>
        <taxon>Agaricales</taxon>
        <taxon>Pleurotineae</taxon>
        <taxon>Pleurotaceae</taxon>
        <taxon>Hohenbuehelia</taxon>
    </lineage>
</organism>
<dbReference type="InterPro" id="IPR045339">
    <property type="entry name" value="DUF6534"/>
</dbReference>
<dbReference type="Proteomes" id="UP001556367">
    <property type="component" value="Unassembled WGS sequence"/>
</dbReference>
<name>A0ABR3J082_9AGAR</name>
<feature type="transmembrane region" description="Helical" evidence="2">
    <location>
        <begin position="69"/>
        <end position="89"/>
    </location>
</feature>
<keyword evidence="5" id="KW-1185">Reference proteome</keyword>
<evidence type="ECO:0000313" key="5">
    <source>
        <dbReference type="Proteomes" id="UP001556367"/>
    </source>
</evidence>
<evidence type="ECO:0000256" key="1">
    <source>
        <dbReference type="SAM" id="MobiDB-lite"/>
    </source>
</evidence>
<feature type="domain" description="DUF6534" evidence="3">
    <location>
        <begin position="112"/>
        <end position="198"/>
    </location>
</feature>
<feature type="region of interest" description="Disordered" evidence="1">
    <location>
        <begin position="236"/>
        <end position="271"/>
    </location>
</feature>
<reference evidence="5" key="1">
    <citation type="submission" date="2024-06" db="EMBL/GenBank/DDBJ databases">
        <title>Multi-omics analyses provide insights into the biosynthesis of the anticancer antibiotic pleurotin in Hohenbuehelia grisea.</title>
        <authorList>
            <person name="Weaver J.A."/>
            <person name="Alberti F."/>
        </authorList>
    </citation>
    <scope>NUCLEOTIDE SEQUENCE [LARGE SCALE GENOMIC DNA]</scope>
    <source>
        <strain evidence="5">T-177</strain>
    </source>
</reference>
<sequence length="271" mass="30443">MELGHVIAVLHYFHTVSIEMYNRPDLIFAKAPIGIDVETLLGGYISSIVQAFFTYRARRLTGAKLTTSLCWFLCLARSGLTTALVAVLIKTTLADFERHWGWLVTTTLAVGATVDIIVASLLCYHLYMERTKSFERTTRLIDRIILMTVQTGFITSLLTIAVMVTFETMVKSYVWVALYMCLARVFSNSLFATLNARTSLRRMADHVHSLRFANTPNKEFKFEAARRPEAEIEMELSGVSQSTYDPRMDLESAPNSAHTRQSEGQPAGVAL</sequence>
<gene>
    <name evidence="4" type="ORF">HGRIS_009069</name>
</gene>
<feature type="transmembrane region" description="Helical" evidence="2">
    <location>
        <begin position="144"/>
        <end position="166"/>
    </location>
</feature>
<feature type="transmembrane region" description="Helical" evidence="2">
    <location>
        <begin position="40"/>
        <end position="57"/>
    </location>
</feature>
<accession>A0ABR3J082</accession>
<protein>
    <recommendedName>
        <fullName evidence="3">DUF6534 domain-containing protein</fullName>
    </recommendedName>
</protein>
<keyword evidence="2" id="KW-0472">Membrane</keyword>
<feature type="transmembrane region" description="Helical" evidence="2">
    <location>
        <begin position="101"/>
        <end position="124"/>
    </location>
</feature>
<dbReference type="EMBL" id="JASNQZ010000012">
    <property type="protein sequence ID" value="KAL0948966.1"/>
    <property type="molecule type" value="Genomic_DNA"/>
</dbReference>
<dbReference type="PANTHER" id="PTHR40465">
    <property type="entry name" value="CHROMOSOME 1, WHOLE GENOME SHOTGUN SEQUENCE"/>
    <property type="match status" value="1"/>
</dbReference>
<keyword evidence="2" id="KW-0812">Transmembrane</keyword>
<feature type="compositionally biased region" description="Polar residues" evidence="1">
    <location>
        <begin position="253"/>
        <end position="264"/>
    </location>
</feature>
<dbReference type="Pfam" id="PF20152">
    <property type="entry name" value="DUF6534"/>
    <property type="match status" value="1"/>
</dbReference>
<proteinExistence type="predicted"/>
<feature type="transmembrane region" description="Helical" evidence="2">
    <location>
        <begin position="172"/>
        <end position="194"/>
    </location>
</feature>
<evidence type="ECO:0000313" key="4">
    <source>
        <dbReference type="EMBL" id="KAL0948966.1"/>
    </source>
</evidence>
<keyword evidence="2" id="KW-1133">Transmembrane helix</keyword>